<dbReference type="Proteomes" id="UP000824120">
    <property type="component" value="Chromosome 1"/>
</dbReference>
<reference evidence="2 3" key="1">
    <citation type="submission" date="2020-09" db="EMBL/GenBank/DDBJ databases">
        <title>De no assembly of potato wild relative species, Solanum commersonii.</title>
        <authorList>
            <person name="Cho K."/>
        </authorList>
    </citation>
    <scope>NUCLEOTIDE SEQUENCE [LARGE SCALE GENOMIC DNA]</scope>
    <source>
        <strain evidence="2">LZ3.2</strain>
        <tissue evidence="2">Leaf</tissue>
    </source>
</reference>
<gene>
    <name evidence="2" type="ORF">H5410_002171</name>
</gene>
<sequence length="68" mass="7911">MYYLRKLDCFFSTRNFIVNLCSSMCLFGVFTFILSHLVLVIIYEDLQMPLSNLIFSKHNRIGDPVVSS</sequence>
<comment type="caution">
    <text evidence="2">The sequence shown here is derived from an EMBL/GenBank/DDBJ whole genome shotgun (WGS) entry which is preliminary data.</text>
</comment>
<keyword evidence="3" id="KW-1185">Reference proteome</keyword>
<dbReference type="EMBL" id="JACXVP010000001">
    <property type="protein sequence ID" value="KAG5630454.1"/>
    <property type="molecule type" value="Genomic_DNA"/>
</dbReference>
<keyword evidence="1" id="KW-0812">Transmembrane</keyword>
<evidence type="ECO:0000313" key="2">
    <source>
        <dbReference type="EMBL" id="KAG5630454.1"/>
    </source>
</evidence>
<keyword evidence="1" id="KW-1133">Transmembrane helix</keyword>
<keyword evidence="1" id="KW-0472">Membrane</keyword>
<dbReference type="AlphaFoldDB" id="A0A9J6B149"/>
<accession>A0A9J6B149</accession>
<evidence type="ECO:0000256" key="1">
    <source>
        <dbReference type="SAM" id="Phobius"/>
    </source>
</evidence>
<organism evidence="2 3">
    <name type="scientific">Solanum commersonii</name>
    <name type="common">Commerson's wild potato</name>
    <name type="synonym">Commerson's nightshade</name>
    <dbReference type="NCBI Taxonomy" id="4109"/>
    <lineage>
        <taxon>Eukaryota</taxon>
        <taxon>Viridiplantae</taxon>
        <taxon>Streptophyta</taxon>
        <taxon>Embryophyta</taxon>
        <taxon>Tracheophyta</taxon>
        <taxon>Spermatophyta</taxon>
        <taxon>Magnoliopsida</taxon>
        <taxon>eudicotyledons</taxon>
        <taxon>Gunneridae</taxon>
        <taxon>Pentapetalae</taxon>
        <taxon>asterids</taxon>
        <taxon>lamiids</taxon>
        <taxon>Solanales</taxon>
        <taxon>Solanaceae</taxon>
        <taxon>Solanoideae</taxon>
        <taxon>Solaneae</taxon>
        <taxon>Solanum</taxon>
    </lineage>
</organism>
<feature type="transmembrane region" description="Helical" evidence="1">
    <location>
        <begin position="20"/>
        <end position="43"/>
    </location>
</feature>
<protein>
    <submittedName>
        <fullName evidence="2">Uncharacterized protein</fullName>
    </submittedName>
</protein>
<name>A0A9J6B149_SOLCO</name>
<proteinExistence type="predicted"/>
<evidence type="ECO:0000313" key="3">
    <source>
        <dbReference type="Proteomes" id="UP000824120"/>
    </source>
</evidence>